<organism evidence="10 11">
    <name type="scientific">Mytilus galloprovincialis</name>
    <name type="common">Mediterranean mussel</name>
    <dbReference type="NCBI Taxonomy" id="29158"/>
    <lineage>
        <taxon>Eukaryota</taxon>
        <taxon>Metazoa</taxon>
        <taxon>Spiralia</taxon>
        <taxon>Lophotrochozoa</taxon>
        <taxon>Mollusca</taxon>
        <taxon>Bivalvia</taxon>
        <taxon>Autobranchia</taxon>
        <taxon>Pteriomorphia</taxon>
        <taxon>Mytilida</taxon>
        <taxon>Mytiloidea</taxon>
        <taxon>Mytilidae</taxon>
        <taxon>Mytilinae</taxon>
        <taxon>Mytilus</taxon>
    </lineage>
</organism>
<evidence type="ECO:0000256" key="5">
    <source>
        <dbReference type="ARBA" id="ARBA00025430"/>
    </source>
</evidence>
<evidence type="ECO:0000256" key="1">
    <source>
        <dbReference type="ARBA" id="ARBA00004305"/>
    </source>
</evidence>
<evidence type="ECO:0000256" key="8">
    <source>
        <dbReference type="ARBA" id="ARBA00031830"/>
    </source>
</evidence>
<evidence type="ECO:0000256" key="7">
    <source>
        <dbReference type="ARBA" id="ARBA00026165"/>
    </source>
</evidence>
<dbReference type="EMBL" id="UYJE01005562">
    <property type="protein sequence ID" value="VDI38224.1"/>
    <property type="molecule type" value="Genomic_DNA"/>
</dbReference>
<name>A0A8B6ES20_MYTGA</name>
<dbReference type="Proteomes" id="UP000596742">
    <property type="component" value="Unassembled WGS sequence"/>
</dbReference>
<comment type="similarity">
    <text evidence="2">Belongs to the complex I LYR family.</text>
</comment>
<comment type="function">
    <text evidence="5">Assembly factor required for Rieske Fe-S protein UQCRFS1 incorporation into the cytochrome b-c1 (CIII) complex. Functions as a chaperone, binding to this subunit within the mitochondrial matrix and stabilizing it prior to its translocation and insertion into the late CIII dimeric intermediate within the mitochondrial inner membrane.</text>
</comment>
<accession>A0A8B6ES20</accession>
<keyword evidence="3" id="KW-0496">Mitochondrion</keyword>
<evidence type="ECO:0000259" key="9">
    <source>
        <dbReference type="Pfam" id="PF05347"/>
    </source>
</evidence>
<dbReference type="InterPro" id="IPR045298">
    <property type="entry name" value="Complex1_LYR_LYRM7"/>
</dbReference>
<dbReference type="InterPro" id="IPR050435">
    <property type="entry name" value="MZM1/LYRM7"/>
</dbReference>
<evidence type="ECO:0000256" key="4">
    <source>
        <dbReference type="ARBA" id="ARBA00023186"/>
    </source>
</evidence>
<evidence type="ECO:0000256" key="6">
    <source>
        <dbReference type="ARBA" id="ARBA00025809"/>
    </source>
</evidence>
<comment type="caution">
    <text evidence="10">The sequence shown here is derived from an EMBL/GenBank/DDBJ whole genome shotgun (WGS) entry which is preliminary data.</text>
</comment>
<protein>
    <recommendedName>
        <fullName evidence="7">Complex III assembly factor LYRM7</fullName>
    </recommendedName>
    <alternativeName>
        <fullName evidence="8">LYR motif-containing protein 7</fullName>
    </alternativeName>
</protein>
<dbReference type="OrthoDB" id="529194at2759"/>
<feature type="domain" description="Complex 1 LYR protein" evidence="9">
    <location>
        <begin position="7"/>
        <end position="61"/>
    </location>
</feature>
<evidence type="ECO:0000256" key="3">
    <source>
        <dbReference type="ARBA" id="ARBA00023128"/>
    </source>
</evidence>
<reference evidence="10" key="1">
    <citation type="submission" date="2018-11" db="EMBL/GenBank/DDBJ databases">
        <authorList>
            <person name="Alioto T."/>
            <person name="Alioto T."/>
        </authorList>
    </citation>
    <scope>NUCLEOTIDE SEQUENCE</scope>
</reference>
<dbReference type="PANTHER" id="PTHR46749">
    <property type="entry name" value="COMPLEX III ASSEMBLY FACTOR LYRM7"/>
    <property type="match status" value="1"/>
</dbReference>
<comment type="subunit">
    <text evidence="6">Interacts with UQCRFS1.</text>
</comment>
<dbReference type="GO" id="GO:0005759">
    <property type="term" value="C:mitochondrial matrix"/>
    <property type="evidence" value="ECO:0007669"/>
    <property type="project" value="UniProtKB-SubCell"/>
</dbReference>
<gene>
    <name evidence="10" type="ORF">MGAL_10B019796</name>
</gene>
<evidence type="ECO:0000256" key="2">
    <source>
        <dbReference type="ARBA" id="ARBA00009508"/>
    </source>
</evidence>
<dbReference type="PANTHER" id="PTHR46749:SF1">
    <property type="entry name" value="COMPLEX III ASSEMBLY FACTOR LYRM7"/>
    <property type="match status" value="1"/>
</dbReference>
<dbReference type="GO" id="GO:0034551">
    <property type="term" value="P:mitochondrial respiratory chain complex III assembly"/>
    <property type="evidence" value="ECO:0007669"/>
    <property type="project" value="InterPro"/>
</dbReference>
<keyword evidence="4" id="KW-0143">Chaperone</keyword>
<evidence type="ECO:0000313" key="10">
    <source>
        <dbReference type="EMBL" id="VDI38224.1"/>
    </source>
</evidence>
<evidence type="ECO:0000313" key="11">
    <source>
        <dbReference type="Proteomes" id="UP000596742"/>
    </source>
</evidence>
<comment type="subcellular location">
    <subcellularLocation>
        <location evidence="1">Mitochondrion matrix</location>
    </subcellularLocation>
</comment>
<dbReference type="AlphaFoldDB" id="A0A8B6ES20"/>
<proteinExistence type="inferred from homology"/>
<dbReference type="GO" id="GO:0044183">
    <property type="term" value="F:protein folding chaperone"/>
    <property type="evidence" value="ECO:0007669"/>
    <property type="project" value="TreeGrafter"/>
</dbReference>
<dbReference type="InterPro" id="IPR008011">
    <property type="entry name" value="Complex1_LYR_dom"/>
</dbReference>
<keyword evidence="11" id="KW-1185">Reference proteome</keyword>
<dbReference type="Pfam" id="PF05347">
    <property type="entry name" value="Complex1_LYR"/>
    <property type="match status" value="1"/>
</dbReference>
<sequence>MSIRSKVLSSFKKLHKTRLEVFREDDRALAVARDKINLEFRKNKDEKDTEKISELIQIAEDSEDILRRNVVQGIVREEDKALRLRIRKDVLRSDPMYSLDVKYEVPQKKPNSSDNPS</sequence>
<dbReference type="CDD" id="cd20267">
    <property type="entry name" value="Complex1_LYR_LYRM7"/>
    <property type="match status" value="1"/>
</dbReference>